<sequence length="216" mass="24608">MHHKLGDPDQRNSFSSRRRSVRFAELMRRFPNLDAMRVLDLGGTPEFWRATPVQPKYVTTVNLDPKYDPEEPWLDHVVADACELSTLDKCPGDYDLVVSNSLIEHVGGYQRRRDFAEVVTSAAPAHWVQTPNRYFPVEPHYVAPGFQFLPVRTRARLVSRWPLAHERVYTVPDALAQVLTIDLVSTAELRHLFPGSDIWHERLAGLSKSIVAVRAG</sequence>
<reference evidence="1 2" key="1">
    <citation type="submission" date="2021-02" db="EMBL/GenBank/DDBJ databases">
        <title>Actinophytocola xerophila sp. nov., isolated from soil of cotton cropping field.</title>
        <authorList>
            <person name="Huang R."/>
            <person name="Chen X."/>
            <person name="Ge X."/>
            <person name="Liu W."/>
        </authorList>
    </citation>
    <scope>NUCLEOTIDE SEQUENCE [LARGE SCALE GENOMIC DNA]</scope>
    <source>
        <strain evidence="1 2">S1-96</strain>
    </source>
</reference>
<dbReference type="EMBL" id="JAFFZE010000016">
    <property type="protein sequence ID" value="MCT2585745.1"/>
    <property type="molecule type" value="Genomic_DNA"/>
</dbReference>
<protein>
    <submittedName>
        <fullName evidence="1">Class I SAM-dependent methyltransferase</fullName>
    </submittedName>
</protein>
<keyword evidence="2" id="KW-1185">Reference proteome</keyword>
<name>A0ABT2JE94_9PSEU</name>
<dbReference type="Proteomes" id="UP001156441">
    <property type="component" value="Unassembled WGS sequence"/>
</dbReference>
<evidence type="ECO:0000313" key="1">
    <source>
        <dbReference type="EMBL" id="MCT2585745.1"/>
    </source>
</evidence>
<dbReference type="SUPFAM" id="SSF53335">
    <property type="entry name" value="S-adenosyl-L-methionine-dependent methyltransferases"/>
    <property type="match status" value="1"/>
</dbReference>
<accession>A0ABT2JE94</accession>
<gene>
    <name evidence="1" type="ORF">JT362_21735</name>
</gene>
<comment type="caution">
    <text evidence="1">The sequence shown here is derived from an EMBL/GenBank/DDBJ whole genome shotgun (WGS) entry which is preliminary data.</text>
</comment>
<proteinExistence type="predicted"/>
<dbReference type="InterPro" id="IPR029063">
    <property type="entry name" value="SAM-dependent_MTases_sf"/>
</dbReference>
<keyword evidence="1" id="KW-0808">Transferase</keyword>
<keyword evidence="1" id="KW-0489">Methyltransferase</keyword>
<organism evidence="1 2">
    <name type="scientific">Actinophytocola gossypii</name>
    <dbReference type="NCBI Taxonomy" id="2812003"/>
    <lineage>
        <taxon>Bacteria</taxon>
        <taxon>Bacillati</taxon>
        <taxon>Actinomycetota</taxon>
        <taxon>Actinomycetes</taxon>
        <taxon>Pseudonocardiales</taxon>
        <taxon>Pseudonocardiaceae</taxon>
    </lineage>
</organism>
<dbReference type="GO" id="GO:0008168">
    <property type="term" value="F:methyltransferase activity"/>
    <property type="evidence" value="ECO:0007669"/>
    <property type="project" value="UniProtKB-KW"/>
</dbReference>
<dbReference type="GO" id="GO:0032259">
    <property type="term" value="P:methylation"/>
    <property type="evidence" value="ECO:0007669"/>
    <property type="project" value="UniProtKB-KW"/>
</dbReference>
<evidence type="ECO:0000313" key="2">
    <source>
        <dbReference type="Proteomes" id="UP001156441"/>
    </source>
</evidence>